<dbReference type="Pfam" id="PF24750">
    <property type="entry name" value="b-prop_At3g26010-like"/>
    <property type="match status" value="1"/>
</dbReference>
<sequence>MAKSSTVRGGSDNDDHHVGGESDGSSLPEDQVFEMLTRVSLDDLAACRMVSARWRRLTYEPGLAPLHCRRAAAVSGFFVQSMTRNRYAADFVSMHSPSSPAAAASKTKISLAFLPSAHVRIVAVAAHRGLVCCVEADTRRPPCYYVCKPATRQWRALPNPRVRFRAAATAMVARPPPSGAAAAATAEFKIVRLSVVPELRDRLRCEVFDSRRFAWRRSADVALPPDSLVPAAPAVRAHGAMHWLRWPDRITGAQDVFAFDMRSEAWRLIRLPPEVEEEEVEGRWARKMITAVEGRLCLVVTMEVADEEVVQVWEMASYMEERWKKKMAVGLNSLHMQEGRDVVLRDLSSSDVAFFDSFCRVMWYDFWRGKMAEVEVNHICVQEVFKFESDLVPCEIGRVACRFAARTHSEEEPTACLDYVDKFS</sequence>
<dbReference type="Proteomes" id="UP000324897">
    <property type="component" value="Unassembled WGS sequence"/>
</dbReference>
<protein>
    <recommendedName>
        <fullName evidence="2">F-box protein At3g26010-like beta-propeller domain-containing protein</fullName>
    </recommendedName>
</protein>
<organism evidence="3 4">
    <name type="scientific">Eragrostis curvula</name>
    <name type="common">weeping love grass</name>
    <dbReference type="NCBI Taxonomy" id="38414"/>
    <lineage>
        <taxon>Eukaryota</taxon>
        <taxon>Viridiplantae</taxon>
        <taxon>Streptophyta</taxon>
        <taxon>Embryophyta</taxon>
        <taxon>Tracheophyta</taxon>
        <taxon>Spermatophyta</taxon>
        <taxon>Magnoliopsida</taxon>
        <taxon>Liliopsida</taxon>
        <taxon>Poales</taxon>
        <taxon>Poaceae</taxon>
        <taxon>PACMAD clade</taxon>
        <taxon>Chloridoideae</taxon>
        <taxon>Eragrostideae</taxon>
        <taxon>Eragrostidinae</taxon>
        <taxon>Eragrostis</taxon>
    </lineage>
</organism>
<feature type="compositionally biased region" description="Basic and acidic residues" evidence="1">
    <location>
        <begin position="11"/>
        <end position="20"/>
    </location>
</feature>
<dbReference type="SUPFAM" id="SSF81383">
    <property type="entry name" value="F-box domain"/>
    <property type="match status" value="1"/>
</dbReference>
<feature type="non-terminal residue" evidence="3">
    <location>
        <position position="1"/>
    </location>
</feature>
<evidence type="ECO:0000256" key="1">
    <source>
        <dbReference type="SAM" id="MobiDB-lite"/>
    </source>
</evidence>
<dbReference type="Gene3D" id="1.20.1280.50">
    <property type="match status" value="1"/>
</dbReference>
<dbReference type="Gramene" id="TVU04657">
    <property type="protein sequence ID" value="TVU04657"/>
    <property type="gene ID" value="EJB05_47787"/>
</dbReference>
<feature type="domain" description="F-box protein At3g26010-like beta-propeller" evidence="2">
    <location>
        <begin position="112"/>
        <end position="332"/>
    </location>
</feature>
<evidence type="ECO:0000259" key="2">
    <source>
        <dbReference type="Pfam" id="PF24750"/>
    </source>
</evidence>
<dbReference type="InterPro" id="IPR056592">
    <property type="entry name" value="Beta-prop_At3g26010-like"/>
</dbReference>
<dbReference type="OrthoDB" id="1845982at2759"/>
<dbReference type="AlphaFoldDB" id="A0A5J9T0A0"/>
<name>A0A5J9T0A0_9POAL</name>
<proteinExistence type="predicted"/>
<dbReference type="PANTHER" id="PTHR35546:SF16">
    <property type="entry name" value="F-BOX ASSOCIATED UBIQUITINATION EFFECTOR FAMILY PROTEIN-RELATED"/>
    <property type="match status" value="1"/>
</dbReference>
<accession>A0A5J9T0A0</accession>
<dbReference type="InterPro" id="IPR036047">
    <property type="entry name" value="F-box-like_dom_sf"/>
</dbReference>
<gene>
    <name evidence="3" type="ORF">EJB05_47787</name>
</gene>
<evidence type="ECO:0000313" key="3">
    <source>
        <dbReference type="EMBL" id="TVU04657.1"/>
    </source>
</evidence>
<reference evidence="3 4" key="1">
    <citation type="journal article" date="2019" name="Sci. Rep.">
        <title>A high-quality genome of Eragrostis curvula grass provides insights into Poaceae evolution and supports new strategies to enhance forage quality.</title>
        <authorList>
            <person name="Carballo J."/>
            <person name="Santos B.A.C.M."/>
            <person name="Zappacosta D."/>
            <person name="Garbus I."/>
            <person name="Selva J.P."/>
            <person name="Gallo C.A."/>
            <person name="Diaz A."/>
            <person name="Albertini E."/>
            <person name="Caccamo M."/>
            <person name="Echenique V."/>
        </authorList>
    </citation>
    <scope>NUCLEOTIDE SEQUENCE [LARGE SCALE GENOMIC DNA]</scope>
    <source>
        <strain evidence="4">cv. Victoria</strain>
        <tissue evidence="3">Leaf</tissue>
    </source>
</reference>
<evidence type="ECO:0000313" key="4">
    <source>
        <dbReference type="Proteomes" id="UP000324897"/>
    </source>
</evidence>
<feature type="region of interest" description="Disordered" evidence="1">
    <location>
        <begin position="1"/>
        <end position="28"/>
    </location>
</feature>
<dbReference type="EMBL" id="RWGY01000051">
    <property type="protein sequence ID" value="TVU04657.1"/>
    <property type="molecule type" value="Genomic_DNA"/>
</dbReference>
<keyword evidence="4" id="KW-1185">Reference proteome</keyword>
<comment type="caution">
    <text evidence="3">The sequence shown here is derived from an EMBL/GenBank/DDBJ whole genome shotgun (WGS) entry which is preliminary data.</text>
</comment>
<dbReference type="PANTHER" id="PTHR35546">
    <property type="entry name" value="F-BOX PROTEIN INTERACTION DOMAIN PROTEIN-RELATED"/>
    <property type="match status" value="1"/>
</dbReference>
<dbReference type="InterPro" id="IPR055290">
    <property type="entry name" value="At3g26010-like"/>
</dbReference>